<evidence type="ECO:0000256" key="3">
    <source>
        <dbReference type="PROSITE-ProRule" id="PRU00076"/>
    </source>
</evidence>
<feature type="domain" description="EGF-like" evidence="5">
    <location>
        <begin position="1103"/>
        <end position="1144"/>
    </location>
</feature>
<dbReference type="CDD" id="cd00112">
    <property type="entry name" value="LDLa"/>
    <property type="match status" value="2"/>
</dbReference>
<dbReference type="SUPFAM" id="SSF57424">
    <property type="entry name" value="LDL receptor-like module"/>
    <property type="match status" value="2"/>
</dbReference>
<dbReference type="PANTHER" id="PTHR24111">
    <property type="entry name" value="LEUCINE-RICH REPEAT-CONTAINING PROTEIN 34"/>
    <property type="match status" value="1"/>
</dbReference>
<evidence type="ECO:0000313" key="6">
    <source>
        <dbReference type="EMBL" id="CAF3958641.1"/>
    </source>
</evidence>
<evidence type="ECO:0000256" key="4">
    <source>
        <dbReference type="PROSITE-ProRule" id="PRU00124"/>
    </source>
</evidence>
<dbReference type="Pfam" id="PF00057">
    <property type="entry name" value="Ldl_recept_a"/>
    <property type="match status" value="2"/>
</dbReference>
<feature type="disulfide bond" evidence="4">
    <location>
        <begin position="109"/>
        <end position="121"/>
    </location>
</feature>
<keyword evidence="2 3" id="KW-1015">Disulfide bond</keyword>
<sequence length="1721" mass="199183">MEKTCKNQGEKKLFHDLLNHNVNPSVILHWISSVKMVDMYARVFYNRSLIEVNDDRFVCNCTQSGTFGKYCEYQLTHEADLFSEAINAQYKEREDGDSWNTQRYGKILCYETLPCNSGDLCLDWREICDGVHRCANGIDEENCDKLEFNECEDDEFRCTNGMCIPEEFWLDGDYDCMDRTDELFSDNEEICVFKLDEMACAERLCQRDYYSCGDGQCIPWETRMAFQRLHQARDDCFNKRNLNFMCEVSPHRRSWTLESGLCSADESFDDYRYPRWSNTQSSKLSKNQICDYLFRCILSNNFEHDCPCNRTNCITQMRKVCPMNRFILYPPKDLINSNIFVYYEYTKSRDNSHSYDIMLGGSLRCRGYYFTDKNPFNNIITSSLFYYFGLNHLLCTVPPSSNTYQDFDSPFQYDKYCWNNSLAFNGRPYAVTPCVCATEGLCISQYRIRDSRRDCYDWDDERNTFEKDYCTGNVGRHRFRCYNNERSCLPLKALGDDFADCSNNYDEMWYGTDNPIRQKFRCRKGSTLDCDSLKEYIRGSATFNSSINTTDLSFEQQNSITWIPFSWYCDSFWQLDSHIDESPSLCQYWVCGDHQYQCQTGQCIPITWVCDGEWDCSDASDEEAIVIIEEWSIHNRRHSGLNKRRNDCRQKYHDSPFSKICNTSFEFGCYRSGVENPLDIESNRPCINLTQIGDGIEDCYNAYDEKNTFRGNSVELDMWGFHFRCGDKHKGYPHACQSEEKKNCTDLLCSYHRDKYKNCSSAKDVICLDNNHCKKNARCDGKKDCYHGEDEYWCPFGSYDNKLRYRSDKLEKRIHQLERDLNLLRPNEQEFILNGSSIPKPIASLQYNSSFVKNSYECNRGIAVIQTNETRCLCPPAYYGQRCEFFSDRISVIVQIDDKMTSMPLKIRTNLVFYDKIMDFHEFNIIPGLISTEKRKHLFYLVYSRTNQTLVHKRRRYSNRTSINNDHPYSVYFYAFSMEFNNTIKELGVWYYPIYFDYLPAFRLAVILRFPPWFKDPTSDPCVEKICNKNSVCVPIFNKYNSSYCSCNSGYYGKDCHMYDHRCDAHCSLNAICQPNNYYLENNQSNLYCICPLDYFGPSCSVKYDSCKLNPCLNDGSCLSTYDRSGERPYICICSNRFYGGRCEMERPFIHTDLSNLRQLSIRATVVQFSSRDPHNHYKLSIEHQQVHKGLPLEITYRHVSDDPKLGFVKVYQDLLNFQYFIIYLSPTWGKINVSIFPPSCPHVSSLLSESTTLNTSIVFMYHQICRNNTNLFCFFDDTSFCLCQTDRYRVSCLGYDTKRDICKQCLSGGKCVRGDLDDQNNFICICPFCYQGHRCEFNMQAFGFSNTTTLDLEQRCITDQEAQHLANVLHDNKILTTLDLRYNGLDGEGVEYLTNALKRNNTLTTLNLKSNGIGDQGLQYLADMLQENKTLVTLNLNWNCIRDAGVCYLANALEKNEILITLDLKNNKIGPEGAKHLASALQNNRTLTTLNLSDNRIHSQGAQSFADALKTNKTLTTLNLGNNKIHEGVEYLADALQDNDVLTTLDLGQNYIGCLGPQYLTNALAEHKTFNILNLCDNWIDSRGAQSLVNALKSNKTLTTLNLETNAIHGEGIEYLANAFIENKTLTTLILFFNDIGNQGADYLLNALQKNKTLTTLSLGTVNIGDERAKCLANILQENKTLITIDLSLTDIGPEGISYLSNALKKNKVTLFLQFYPTNG</sequence>
<dbReference type="InterPro" id="IPR000742">
    <property type="entry name" value="EGF"/>
</dbReference>
<feature type="domain" description="EGF-like" evidence="5">
    <location>
        <begin position="1299"/>
        <end position="1337"/>
    </location>
</feature>
<dbReference type="Gene3D" id="2.10.25.10">
    <property type="entry name" value="Laminin"/>
    <property type="match status" value="1"/>
</dbReference>
<dbReference type="PRINTS" id="PR00261">
    <property type="entry name" value="LDLRECEPTOR"/>
</dbReference>
<dbReference type="InterPro" id="IPR002172">
    <property type="entry name" value="LDrepeatLR_classA_rpt"/>
</dbReference>
<feature type="disulfide bond" evidence="4">
    <location>
        <begin position="158"/>
        <end position="176"/>
    </location>
</feature>
<evidence type="ECO:0000256" key="2">
    <source>
        <dbReference type="ARBA" id="ARBA00023157"/>
    </source>
</evidence>
<evidence type="ECO:0000259" key="5">
    <source>
        <dbReference type="PROSITE" id="PS50026"/>
    </source>
</evidence>
<feature type="disulfide bond" evidence="3">
    <location>
        <begin position="1047"/>
        <end position="1056"/>
    </location>
</feature>
<dbReference type="Gene3D" id="3.80.10.10">
    <property type="entry name" value="Ribonuclease Inhibitor"/>
    <property type="match status" value="4"/>
</dbReference>
<dbReference type="SMART" id="SM00181">
    <property type="entry name" value="EGF"/>
    <property type="match status" value="4"/>
</dbReference>
<accession>A0A819L9Q8</accession>
<reference evidence="6" key="1">
    <citation type="submission" date="2021-02" db="EMBL/GenBank/DDBJ databases">
        <authorList>
            <person name="Nowell W R."/>
        </authorList>
    </citation>
    <scope>NUCLEOTIDE SEQUENCE</scope>
</reference>
<feature type="disulfide bond" evidence="4">
    <location>
        <begin position="598"/>
        <end position="616"/>
    </location>
</feature>
<dbReference type="PROSITE" id="PS50068">
    <property type="entry name" value="LDLRA_2"/>
    <property type="match status" value="3"/>
</dbReference>
<dbReference type="SMART" id="SM00192">
    <property type="entry name" value="LDLa"/>
    <property type="match status" value="7"/>
</dbReference>
<feature type="disulfide bond" evidence="4">
    <location>
        <begin position="591"/>
        <end position="603"/>
    </location>
</feature>
<protein>
    <recommendedName>
        <fullName evidence="5">EGF-like domain-containing protein</fullName>
    </recommendedName>
</protein>
<name>A0A819L9Q8_9BILA</name>
<evidence type="ECO:0000313" key="7">
    <source>
        <dbReference type="Proteomes" id="UP000663881"/>
    </source>
</evidence>
<gene>
    <name evidence="6" type="ORF">OKA104_LOCUS27397</name>
</gene>
<comment type="caution">
    <text evidence="6">The sequence shown here is derived from an EMBL/GenBank/DDBJ whole genome shotgun (WGS) entry which is preliminary data.</text>
</comment>
<dbReference type="PROSITE" id="PS00022">
    <property type="entry name" value="EGF_1"/>
    <property type="match status" value="5"/>
</dbReference>
<dbReference type="SUPFAM" id="SSF52047">
    <property type="entry name" value="RNI-like"/>
    <property type="match status" value="2"/>
</dbReference>
<proteinExistence type="predicted"/>
<dbReference type="PROSITE" id="PS01186">
    <property type="entry name" value="EGF_2"/>
    <property type="match status" value="1"/>
</dbReference>
<evidence type="ECO:0000256" key="1">
    <source>
        <dbReference type="ARBA" id="ARBA00022737"/>
    </source>
</evidence>
<keyword evidence="3" id="KW-0245">EGF-like domain</keyword>
<dbReference type="InterPro" id="IPR052201">
    <property type="entry name" value="LRR-containing_regulator"/>
</dbReference>
<feature type="domain" description="EGF-like" evidence="5">
    <location>
        <begin position="1018"/>
        <end position="1057"/>
    </location>
</feature>
<dbReference type="EMBL" id="CAJOAY010002516">
    <property type="protein sequence ID" value="CAF3958641.1"/>
    <property type="molecule type" value="Genomic_DNA"/>
</dbReference>
<dbReference type="PANTHER" id="PTHR24111:SF0">
    <property type="entry name" value="LEUCINE-RICH REPEAT-CONTAINING PROTEIN"/>
    <property type="match status" value="1"/>
</dbReference>
<dbReference type="InterPro" id="IPR032675">
    <property type="entry name" value="LRR_dom_sf"/>
</dbReference>
<dbReference type="Gene3D" id="4.10.400.10">
    <property type="entry name" value="Low-density Lipoprotein Receptor"/>
    <property type="match status" value="3"/>
</dbReference>
<dbReference type="SUPFAM" id="SSF57196">
    <property type="entry name" value="EGF/Laminin"/>
    <property type="match status" value="1"/>
</dbReference>
<feature type="disulfide bond" evidence="3">
    <location>
        <begin position="1327"/>
        <end position="1336"/>
    </location>
</feature>
<dbReference type="PROSITE" id="PS50026">
    <property type="entry name" value="EGF_3"/>
    <property type="match status" value="3"/>
</dbReference>
<comment type="caution">
    <text evidence="3">Lacks conserved residue(s) required for the propagation of feature annotation.</text>
</comment>
<dbReference type="Pfam" id="PF13516">
    <property type="entry name" value="LRR_6"/>
    <property type="match status" value="9"/>
</dbReference>
<dbReference type="SMART" id="SM00368">
    <property type="entry name" value="LRR_RI"/>
    <property type="match status" value="13"/>
</dbReference>
<keyword evidence="1" id="KW-0677">Repeat</keyword>
<dbReference type="InterPro" id="IPR001611">
    <property type="entry name" value="Leu-rich_rpt"/>
</dbReference>
<feature type="disulfide bond" evidence="3">
    <location>
        <begin position="1134"/>
        <end position="1143"/>
    </location>
</feature>
<dbReference type="Proteomes" id="UP000663881">
    <property type="component" value="Unassembled WGS sequence"/>
</dbReference>
<organism evidence="6 7">
    <name type="scientific">Adineta steineri</name>
    <dbReference type="NCBI Taxonomy" id="433720"/>
    <lineage>
        <taxon>Eukaryota</taxon>
        <taxon>Metazoa</taxon>
        <taxon>Spiralia</taxon>
        <taxon>Gnathifera</taxon>
        <taxon>Rotifera</taxon>
        <taxon>Eurotatoria</taxon>
        <taxon>Bdelloidea</taxon>
        <taxon>Adinetida</taxon>
        <taxon>Adinetidae</taxon>
        <taxon>Adineta</taxon>
    </lineage>
</organism>
<feature type="disulfide bond" evidence="4">
    <location>
        <begin position="151"/>
        <end position="163"/>
    </location>
</feature>
<feature type="disulfide bond" evidence="4">
    <location>
        <begin position="128"/>
        <end position="143"/>
    </location>
</feature>
<dbReference type="InterPro" id="IPR036055">
    <property type="entry name" value="LDL_receptor-like_sf"/>
</dbReference>